<evidence type="ECO:0000256" key="7">
    <source>
        <dbReference type="ARBA" id="ARBA00023136"/>
    </source>
</evidence>
<dbReference type="GO" id="GO:0016558">
    <property type="term" value="P:protein import into peroxisome matrix"/>
    <property type="evidence" value="ECO:0007669"/>
    <property type="project" value="TreeGrafter"/>
</dbReference>
<keyword evidence="4" id="KW-0547">Nucleotide-binding</keyword>
<evidence type="ECO:0000256" key="11">
    <source>
        <dbReference type="SAM" id="MobiDB-lite"/>
    </source>
</evidence>
<comment type="caution">
    <text evidence="13">The sequence shown here is derived from an EMBL/GenBank/DDBJ whole genome shotgun (WGS) entry which is preliminary data.</text>
</comment>
<evidence type="ECO:0000256" key="8">
    <source>
        <dbReference type="ARBA" id="ARBA00034811"/>
    </source>
</evidence>
<dbReference type="EMBL" id="JAAAIN010002247">
    <property type="protein sequence ID" value="KAG0295278.1"/>
    <property type="molecule type" value="Genomic_DNA"/>
</dbReference>
<evidence type="ECO:0000256" key="4">
    <source>
        <dbReference type="ARBA" id="ARBA00022741"/>
    </source>
</evidence>
<feature type="domain" description="AAA+ ATPase" evidence="12">
    <location>
        <begin position="647"/>
        <end position="786"/>
    </location>
</feature>
<proteinExistence type="inferred from homology"/>
<feature type="compositionally biased region" description="Basic residues" evidence="11">
    <location>
        <begin position="1361"/>
        <end position="1374"/>
    </location>
</feature>
<evidence type="ECO:0000313" key="14">
    <source>
        <dbReference type="Proteomes" id="UP000823405"/>
    </source>
</evidence>
<dbReference type="GO" id="GO:0005524">
    <property type="term" value="F:ATP binding"/>
    <property type="evidence" value="ECO:0007669"/>
    <property type="project" value="UniProtKB-KW"/>
</dbReference>
<accession>A0A9P6QT54</accession>
<keyword evidence="3" id="KW-0962">Peroxisome biogenesis</keyword>
<dbReference type="CDD" id="cd19527">
    <property type="entry name" value="RecA-like_PEX6_r2"/>
    <property type="match status" value="1"/>
</dbReference>
<name>A0A9P6QT54_9FUNG</name>
<dbReference type="FunFam" id="3.40.50.300:FF:000109">
    <property type="entry name" value="Peroxisomal biogenesis factor 6"/>
    <property type="match status" value="1"/>
</dbReference>
<dbReference type="PANTHER" id="PTHR23077">
    <property type="entry name" value="AAA-FAMILY ATPASE"/>
    <property type="match status" value="1"/>
</dbReference>
<feature type="compositionally biased region" description="Acidic residues" evidence="11">
    <location>
        <begin position="299"/>
        <end position="327"/>
    </location>
</feature>
<evidence type="ECO:0000256" key="6">
    <source>
        <dbReference type="ARBA" id="ARBA00022840"/>
    </source>
</evidence>
<dbReference type="GO" id="GO:0005778">
    <property type="term" value="C:peroxisomal membrane"/>
    <property type="evidence" value="ECO:0007669"/>
    <property type="project" value="TreeGrafter"/>
</dbReference>
<dbReference type="Pfam" id="PF00004">
    <property type="entry name" value="AAA"/>
    <property type="match status" value="2"/>
</dbReference>
<dbReference type="InterPro" id="IPR027417">
    <property type="entry name" value="P-loop_NTPase"/>
</dbReference>
<sequence>MPVSSNNSAHARVQSKLLVRPEASLQRDSEAALRRLHRTVQVTKPVWKQLTGSKSNVDVHGSVPVAIVTSQDSFPMHTATEHTPRPLLNAIVTRAVLLTSSIDGHVADTTENECFITGEFARKYFPSTSFDSHVHITIQKTDLVVLDEIILAATTSEAYEIISEEPSLISSHFLPEGGEPVIIQYDQTYTIQGPNGKQLPVKALMCNPVLQGVMEEDTSVIFTDMADEDLDQHSSTVTNAEFFESAIPINQLNIFENEADPFEFDADFIASRFLVKDHHHTTTGSKSAFKDLHFSVAELEDDDDEDDEEEEEDNNTFSDVMEDSGDEIDGRKIHKEVNGHSRRMRTFSHQAADTTKAPVEDKERTVKKTSIEFAPWVQKGHYPSQKLSPQPSPEDDPEARIFVDVAQLGKLHVFSGDWVVVSAKEPKTTTRFCRIYGLTFPATDAAKGLPRVYLPAGLHFNLGSPTTLIIDAAHLKKEEPTIAKAVTVARVASPATVDKALQTACLEALKEWFEEYERVVCEGDIIGVEIDEEAAKLAPKQLGPEDAGDLDIRLPLSASTLKTTIYFKLTHLEDGSSPNKHTQLVDPSVTKMIQSGLEHSRVPPKLKRNARSPAIPPLDDASAPKAFAQLYQLVSSGLHPFSSKLGLNCTVLLHGARGIGKKTVIDWVADLAGIHVMEVNCFDIASDTDAKTEVAVRAKFDKAVACGPCILVLRHIDALARKSVALETGQEPILSTVLKDCFTQLGEAFKTMGHPVTVIATTGDIDKVPTSVLGCFLHEIGFDAPDEAQRLAILKNLTTTTPLGPDVSLNSLATQTAALVAKDLVDLTGRAGLVAIDRVEKSIEEWNKGAVAAQSLVNAGVTVTAADYDTALNKARASYSDSIGAPKIPNVTWDDVGGLASVKNDILDTIQLPLEHPELFASGLKKRSGILLYGPPGTGKTLLAKAVATSCSLNFFSVKGPELLNMYIGESEANVRRVFQRARDAKPCVIFFDELDSVAPKRGEKGDSGGVMDRIVSQLLAELDGMNGGEGSGDVFVIGATNRPDLLDPALLRPGRFDKLLYLSVSTKHEEQLRIIQALTRKFRLHPSLDLANVAEKCPFNYTGADFYALCSDAMLKAMTRTADGIESRVVAINKDETSTLPRPITSQYYLDHLSQPEEIVVQVTEEDFDQALAELIPSVSAQELEHYKQVQKMFNSDDFAKEAEAAAAAEAEKKKLLYREQEEKELAEALRKVEEAQKLLSAEPHHHHHQQQHEDGQEGEEEGYVDVGKGKGKEVKGKGKGRSVEYSHVSDRVTQEQQHAEEVSHQNVEEQVVEKTSIVEGGVHLAAANATGGLEEPLRVSEQDQEAIAEVLGGNGSSKKNGKGKANKGKGRK</sequence>
<dbReference type="GO" id="GO:0005829">
    <property type="term" value="C:cytosol"/>
    <property type="evidence" value="ECO:0007669"/>
    <property type="project" value="TreeGrafter"/>
</dbReference>
<dbReference type="Gene3D" id="3.40.50.300">
    <property type="entry name" value="P-loop containing nucleotide triphosphate hydrolases"/>
    <property type="match status" value="2"/>
</dbReference>
<evidence type="ECO:0000256" key="10">
    <source>
        <dbReference type="ARBA" id="ARBA00048778"/>
    </source>
</evidence>
<dbReference type="Pfam" id="PF23315">
    <property type="entry name" value="PEX6_4th"/>
    <property type="match status" value="1"/>
</dbReference>
<evidence type="ECO:0000256" key="1">
    <source>
        <dbReference type="ARBA" id="ARBA00004370"/>
    </source>
</evidence>
<dbReference type="InterPro" id="IPR050168">
    <property type="entry name" value="AAA_ATPase_domain"/>
</dbReference>
<dbReference type="SUPFAM" id="SSF52540">
    <property type="entry name" value="P-loop containing nucleoside triphosphate hydrolases"/>
    <property type="match status" value="2"/>
</dbReference>
<dbReference type="PROSITE" id="PS00674">
    <property type="entry name" value="AAA"/>
    <property type="match status" value="1"/>
</dbReference>
<dbReference type="InterPro" id="IPR003960">
    <property type="entry name" value="ATPase_AAA_CS"/>
</dbReference>
<feature type="compositionally biased region" description="Basic and acidic residues" evidence="11">
    <location>
        <begin position="328"/>
        <end position="339"/>
    </location>
</feature>
<evidence type="ECO:0000256" key="5">
    <source>
        <dbReference type="ARBA" id="ARBA00022801"/>
    </source>
</evidence>
<comment type="subcellular location">
    <subcellularLocation>
        <location evidence="1">Membrane</location>
    </subcellularLocation>
</comment>
<dbReference type="Gene3D" id="1.10.8.60">
    <property type="match status" value="2"/>
</dbReference>
<dbReference type="Proteomes" id="UP000823405">
    <property type="component" value="Unassembled WGS sequence"/>
</dbReference>
<dbReference type="FunFam" id="1.10.8.60:FF:000039">
    <property type="entry name" value="peroxisome biogenesis factor 6"/>
    <property type="match status" value="1"/>
</dbReference>
<reference evidence="13" key="1">
    <citation type="journal article" date="2020" name="Fungal Divers.">
        <title>Resolving the Mortierellaceae phylogeny through synthesis of multi-gene phylogenetics and phylogenomics.</title>
        <authorList>
            <person name="Vandepol N."/>
            <person name="Liber J."/>
            <person name="Desiro A."/>
            <person name="Na H."/>
            <person name="Kennedy M."/>
            <person name="Barry K."/>
            <person name="Grigoriev I.V."/>
            <person name="Miller A.N."/>
            <person name="O'Donnell K."/>
            <person name="Stajich J.E."/>
            <person name="Bonito G."/>
        </authorList>
    </citation>
    <scope>NUCLEOTIDE SEQUENCE</scope>
    <source>
        <strain evidence="13">NVP60</strain>
    </source>
</reference>
<keyword evidence="7" id="KW-0472">Membrane</keyword>
<comment type="similarity">
    <text evidence="2">Belongs to the AAA ATPase family.</text>
</comment>
<dbReference type="OrthoDB" id="5553750at2759"/>
<dbReference type="InterPro" id="IPR003593">
    <property type="entry name" value="AAA+_ATPase"/>
</dbReference>
<dbReference type="SMART" id="SM00382">
    <property type="entry name" value="AAA"/>
    <property type="match status" value="2"/>
</dbReference>
<dbReference type="GO" id="GO:0016887">
    <property type="term" value="F:ATP hydrolysis activity"/>
    <property type="evidence" value="ECO:0007669"/>
    <property type="project" value="InterPro"/>
</dbReference>
<comment type="catalytic activity">
    <reaction evidence="10">
        <text>ATP + H2O = ADP + phosphate + H(+)</text>
        <dbReference type="Rhea" id="RHEA:13065"/>
        <dbReference type="ChEBI" id="CHEBI:15377"/>
        <dbReference type="ChEBI" id="CHEBI:15378"/>
        <dbReference type="ChEBI" id="CHEBI:30616"/>
        <dbReference type="ChEBI" id="CHEBI:43474"/>
        <dbReference type="ChEBI" id="CHEBI:456216"/>
    </reaction>
    <physiologicalReaction direction="left-to-right" evidence="10">
        <dbReference type="Rhea" id="RHEA:13066"/>
    </physiologicalReaction>
</comment>
<keyword evidence="6" id="KW-0067">ATP-binding</keyword>
<organism evidence="13 14">
    <name type="scientific">Linnemannia gamsii</name>
    <dbReference type="NCBI Taxonomy" id="64522"/>
    <lineage>
        <taxon>Eukaryota</taxon>
        <taxon>Fungi</taxon>
        <taxon>Fungi incertae sedis</taxon>
        <taxon>Mucoromycota</taxon>
        <taxon>Mortierellomycotina</taxon>
        <taxon>Mortierellomycetes</taxon>
        <taxon>Mortierellales</taxon>
        <taxon>Mortierellaceae</taxon>
        <taxon>Linnemannia</taxon>
    </lineage>
</organism>
<evidence type="ECO:0000256" key="2">
    <source>
        <dbReference type="ARBA" id="ARBA00006914"/>
    </source>
</evidence>
<gene>
    <name evidence="13" type="primary">PEX6</name>
    <name evidence="13" type="ORF">BGZ97_004850</name>
</gene>
<dbReference type="InterPro" id="IPR047533">
    <property type="entry name" value="RecA-like_PEX6_r2"/>
</dbReference>
<dbReference type="InterPro" id="IPR003959">
    <property type="entry name" value="ATPase_AAA_core"/>
</dbReference>
<dbReference type="InterPro" id="IPR056995">
    <property type="entry name" value="PEX6_4th_dom"/>
</dbReference>
<feature type="region of interest" description="Disordered" evidence="11">
    <location>
        <begin position="1243"/>
        <end position="1312"/>
    </location>
</feature>
<evidence type="ECO:0000313" key="13">
    <source>
        <dbReference type="EMBL" id="KAG0295278.1"/>
    </source>
</evidence>
<keyword evidence="14" id="KW-1185">Reference proteome</keyword>
<evidence type="ECO:0000256" key="3">
    <source>
        <dbReference type="ARBA" id="ARBA00022593"/>
    </source>
</evidence>
<feature type="compositionally biased region" description="Basic and acidic residues" evidence="11">
    <location>
        <begin position="1269"/>
        <end position="1309"/>
    </location>
</feature>
<keyword evidence="5" id="KW-0378">Hydrolase</keyword>
<dbReference type="PANTHER" id="PTHR23077:SF9">
    <property type="entry name" value="PEROXISOMAL ATPASE PEX6"/>
    <property type="match status" value="1"/>
</dbReference>
<evidence type="ECO:0000259" key="12">
    <source>
        <dbReference type="SMART" id="SM00382"/>
    </source>
</evidence>
<feature type="region of interest" description="Disordered" evidence="11">
    <location>
        <begin position="1351"/>
        <end position="1374"/>
    </location>
</feature>
<evidence type="ECO:0000256" key="9">
    <source>
        <dbReference type="ARBA" id="ARBA00034920"/>
    </source>
</evidence>
<feature type="domain" description="AAA+ ATPase" evidence="12">
    <location>
        <begin position="926"/>
        <end position="1067"/>
    </location>
</feature>
<feature type="region of interest" description="Disordered" evidence="11">
    <location>
        <begin position="299"/>
        <end position="366"/>
    </location>
</feature>
<protein>
    <recommendedName>
        <fullName evidence="8">Peroxisomal ATPase PEX6</fullName>
    </recommendedName>
    <alternativeName>
        <fullName evidence="9">Peroxin-6</fullName>
    </alternativeName>
</protein>